<dbReference type="SFLD" id="SFLDS00005">
    <property type="entry name" value="Isoprenoid_Synthase_Type_I"/>
    <property type="match status" value="1"/>
</dbReference>
<organism evidence="2 3">
    <name type="scientific">Shivajiella indica</name>
    <dbReference type="NCBI Taxonomy" id="872115"/>
    <lineage>
        <taxon>Bacteria</taxon>
        <taxon>Pseudomonadati</taxon>
        <taxon>Bacteroidota</taxon>
        <taxon>Cytophagia</taxon>
        <taxon>Cytophagales</taxon>
        <taxon>Cyclobacteriaceae</taxon>
        <taxon>Shivajiella</taxon>
    </lineage>
</organism>
<dbReference type="InterPro" id="IPR000595">
    <property type="entry name" value="cNMP-bd_dom"/>
</dbReference>
<dbReference type="Gene3D" id="2.60.120.10">
    <property type="entry name" value="Jelly Rolls"/>
    <property type="match status" value="1"/>
</dbReference>
<dbReference type="SFLD" id="SFLDG01020">
    <property type="entry name" value="Terpene_Cyclase_Like_2"/>
    <property type="match status" value="1"/>
</dbReference>
<dbReference type="EC" id="4.2.3.-" evidence="1"/>
<dbReference type="Gene3D" id="1.10.600.10">
    <property type="entry name" value="Farnesyl Diphosphate Synthase"/>
    <property type="match status" value="1"/>
</dbReference>
<keyword evidence="3" id="KW-1185">Reference proteome</keyword>
<keyword evidence="1" id="KW-0456">Lyase</keyword>
<reference evidence="3" key="1">
    <citation type="journal article" date="2019" name="Int. J. Syst. Evol. Microbiol.">
        <title>The Global Catalogue of Microorganisms (GCM) 10K type strain sequencing project: providing services to taxonomists for standard genome sequencing and annotation.</title>
        <authorList>
            <consortium name="The Broad Institute Genomics Platform"/>
            <consortium name="The Broad Institute Genome Sequencing Center for Infectious Disease"/>
            <person name="Wu L."/>
            <person name="Ma J."/>
        </authorList>
    </citation>
    <scope>NUCLEOTIDE SEQUENCE [LARGE SCALE GENOMIC DNA]</scope>
    <source>
        <strain evidence="3">KCTC 19812</strain>
    </source>
</reference>
<dbReference type="RefSeq" id="WP_380801850.1">
    <property type="nucleotide sequence ID" value="NZ_JBHUIV010000016.1"/>
</dbReference>
<protein>
    <recommendedName>
        <fullName evidence="1">Terpene synthase</fullName>
        <ecNumber evidence="1">4.2.3.-</ecNumber>
    </recommendedName>
</protein>
<name>A0ABW5B9E5_9BACT</name>
<dbReference type="PANTHER" id="PTHR35201:SF4">
    <property type="entry name" value="BETA-PINACENE SYNTHASE-RELATED"/>
    <property type="match status" value="1"/>
</dbReference>
<comment type="caution">
    <text evidence="2">The sequence shown here is derived from an EMBL/GenBank/DDBJ whole genome shotgun (WGS) entry which is preliminary data.</text>
</comment>
<dbReference type="InterPro" id="IPR008949">
    <property type="entry name" value="Isoprenoid_synthase_dom_sf"/>
</dbReference>
<dbReference type="SUPFAM" id="SSF51206">
    <property type="entry name" value="cAMP-binding domain-like"/>
    <property type="match status" value="1"/>
</dbReference>
<keyword evidence="1" id="KW-0479">Metal-binding</keyword>
<sequence length="515" mass="60489">MKMTNEVLWKLKNIMDKLVKYPIDDYLKLEKFITLNRYQKNEVIRKENTKVDAAHLILEGSLALYQDDKIIRPYFKEQVAFDLNSYYEKTTSPYRLVALENSEVVTVTRTQELKILTEIPSLSDLSNSLKEIAAASDQKWLHISQLHYKESIPLVYEYFGNKLSILTRKQLSELIGVHYRTIDRYNNKRFQNKNSIATMARNREIFNYHFPSILHPEHEYLENITCHWVNKLQLLPRNKDVIQFQKMKMSHLASRLYPEADIEISVWISKLFALLFILDDYTDQLPKGKKSRFWLGILGVALQITENKTPHPDGEMPLKFIKAISYLWTNLSFLSSPIAIKLFRLSLVSYVRECAWEASNLDENKIPSIETYLIKRPIFSGGNLALNLIPFTLERAYPNIHQVWPSIHRYMTLASKLIFISNDLISFDKENKLNDPHNWIFLLSHDVGMEIDQARKHLLSIHDQVLEEFLTLDRQYLEKYSPENRTLLQAIKCIKYQVSGSVSWSVKDTKRYVAF</sequence>
<dbReference type="Proteomes" id="UP001597414">
    <property type="component" value="Unassembled WGS sequence"/>
</dbReference>
<comment type="cofactor">
    <cofactor evidence="1">
        <name>Mg(2+)</name>
        <dbReference type="ChEBI" id="CHEBI:18420"/>
    </cofactor>
</comment>
<evidence type="ECO:0000313" key="3">
    <source>
        <dbReference type="Proteomes" id="UP001597414"/>
    </source>
</evidence>
<dbReference type="InterPro" id="IPR034686">
    <property type="entry name" value="Terpene_cyclase-like_2"/>
</dbReference>
<evidence type="ECO:0000313" key="2">
    <source>
        <dbReference type="EMBL" id="MFD2201816.1"/>
    </source>
</evidence>
<dbReference type="SUPFAM" id="SSF48576">
    <property type="entry name" value="Terpenoid synthases"/>
    <property type="match status" value="1"/>
</dbReference>
<evidence type="ECO:0000256" key="1">
    <source>
        <dbReference type="RuleBase" id="RU366034"/>
    </source>
</evidence>
<gene>
    <name evidence="2" type="ORF">ACFSKV_09570</name>
</gene>
<accession>A0ABW5B9E5</accession>
<proteinExistence type="inferred from homology"/>
<dbReference type="EMBL" id="JBHUIV010000016">
    <property type="protein sequence ID" value="MFD2201816.1"/>
    <property type="molecule type" value="Genomic_DNA"/>
</dbReference>
<keyword evidence="1" id="KW-0460">Magnesium</keyword>
<comment type="similarity">
    <text evidence="1">Belongs to the terpene synthase family.</text>
</comment>
<dbReference type="InterPro" id="IPR018490">
    <property type="entry name" value="cNMP-bd_dom_sf"/>
</dbReference>
<dbReference type="Pfam" id="PF19086">
    <property type="entry name" value="Terpene_syn_C_2"/>
    <property type="match status" value="1"/>
</dbReference>
<dbReference type="PANTHER" id="PTHR35201">
    <property type="entry name" value="TERPENE SYNTHASE"/>
    <property type="match status" value="1"/>
</dbReference>
<dbReference type="CDD" id="cd00038">
    <property type="entry name" value="CAP_ED"/>
    <property type="match status" value="1"/>
</dbReference>
<dbReference type="InterPro" id="IPR014710">
    <property type="entry name" value="RmlC-like_jellyroll"/>
</dbReference>